<evidence type="ECO:0000313" key="3">
    <source>
        <dbReference type="EMBL" id="MBB5221868.1"/>
    </source>
</evidence>
<dbReference type="Pfam" id="PF00012">
    <property type="entry name" value="HSP70"/>
    <property type="match status" value="1"/>
</dbReference>
<dbReference type="InterPro" id="IPR043129">
    <property type="entry name" value="ATPase_NBD"/>
</dbReference>
<dbReference type="AlphaFoldDB" id="A0A840SNG5"/>
<dbReference type="PANTHER" id="PTHR42749:SF1">
    <property type="entry name" value="CELL SHAPE-DETERMINING PROTEIN MREB"/>
    <property type="match status" value="1"/>
</dbReference>
<dbReference type="EMBL" id="JACHFM010000002">
    <property type="protein sequence ID" value="MBB5221868.1"/>
    <property type="molecule type" value="Genomic_DNA"/>
</dbReference>
<gene>
    <name evidence="3" type="ORF">HNP73_001804</name>
</gene>
<sequence length="427" mass="45152">MRPDTLAIDFGTSNSAAAILENGVPRRLPIQPESDTLPTAVFFPTEGGGMRIGDAASEALISGEPGRYMRALKSVLGGPLLNETRMIGGRRQTLAEVIAAFLRALRERAEAATGARYRRALSGRPVHFHTADPVRDARAEADLRSCYLAAGFEEVEFLAEPEAAALACRHLGTSGPAGLVVDIGGGTSDFTAFVVEGDEVKVLASHGIRLGGTDFDQAVSLANAMPLLGLGGELRREMGPGLLPVPKAIYADLATWAKIPFLYTPATRREAALMARLATEPAQLGRLVRVLEDELGHELAFAVERGKIAANENAPEARIAMEFIEPGLTAPLTPEALRLGMGRFGEDLRQAAAETLAMAGLRADEVGNVILVGGSSLMRLVTDMARVLLPEATLQRSEAFTAVVDGLALATAMPVRTDSARRAVAEG</sequence>
<evidence type="ECO:0000313" key="4">
    <source>
        <dbReference type="Proteomes" id="UP000549457"/>
    </source>
</evidence>
<keyword evidence="4" id="KW-1185">Reference proteome</keyword>
<reference evidence="3 4" key="1">
    <citation type="submission" date="2020-08" db="EMBL/GenBank/DDBJ databases">
        <title>Genomic Encyclopedia of Type Strains, Phase IV (KMG-IV): sequencing the most valuable type-strain genomes for metagenomic binning, comparative biology and taxonomic classification.</title>
        <authorList>
            <person name="Goeker M."/>
        </authorList>
    </citation>
    <scope>NUCLEOTIDE SEQUENCE [LARGE SCALE GENOMIC DNA]</scope>
    <source>
        <strain evidence="3 4">DSM 101730</strain>
    </source>
</reference>
<keyword evidence="1" id="KW-0547">Nucleotide-binding</keyword>
<dbReference type="SUPFAM" id="SSF53067">
    <property type="entry name" value="Actin-like ATPase domain"/>
    <property type="match status" value="2"/>
</dbReference>
<name>A0A840SNG5_9RHOB</name>
<dbReference type="Gene3D" id="3.30.420.40">
    <property type="match status" value="3"/>
</dbReference>
<proteinExistence type="predicted"/>
<evidence type="ECO:0000256" key="1">
    <source>
        <dbReference type="ARBA" id="ARBA00022741"/>
    </source>
</evidence>
<dbReference type="GO" id="GO:0140662">
    <property type="term" value="F:ATP-dependent protein folding chaperone"/>
    <property type="evidence" value="ECO:0007669"/>
    <property type="project" value="InterPro"/>
</dbReference>
<dbReference type="Gene3D" id="3.90.640.10">
    <property type="entry name" value="Actin, Chain A, domain 4"/>
    <property type="match status" value="1"/>
</dbReference>
<evidence type="ECO:0000256" key="2">
    <source>
        <dbReference type="ARBA" id="ARBA00022840"/>
    </source>
</evidence>
<dbReference type="GO" id="GO:0005524">
    <property type="term" value="F:ATP binding"/>
    <property type="evidence" value="ECO:0007669"/>
    <property type="project" value="UniProtKB-KW"/>
</dbReference>
<dbReference type="InterPro" id="IPR013126">
    <property type="entry name" value="Hsp_70_fam"/>
</dbReference>
<protein>
    <submittedName>
        <fullName evidence="3">Putative chaperone protein</fullName>
    </submittedName>
</protein>
<accession>A0A840SNG5</accession>
<dbReference type="PANTHER" id="PTHR42749">
    <property type="entry name" value="CELL SHAPE-DETERMINING PROTEIN MREB"/>
    <property type="match status" value="1"/>
</dbReference>
<comment type="caution">
    <text evidence="3">The sequence shown here is derived from an EMBL/GenBank/DDBJ whole genome shotgun (WGS) entry which is preliminary data.</text>
</comment>
<organism evidence="3 4">
    <name type="scientific">Amaricoccus macauensis</name>
    <dbReference type="NCBI Taxonomy" id="57001"/>
    <lineage>
        <taxon>Bacteria</taxon>
        <taxon>Pseudomonadati</taxon>
        <taxon>Pseudomonadota</taxon>
        <taxon>Alphaproteobacteria</taxon>
        <taxon>Rhodobacterales</taxon>
        <taxon>Paracoccaceae</taxon>
        <taxon>Amaricoccus</taxon>
    </lineage>
</organism>
<dbReference type="Proteomes" id="UP000549457">
    <property type="component" value="Unassembled WGS sequence"/>
</dbReference>
<keyword evidence="2" id="KW-0067">ATP-binding</keyword>
<dbReference type="RefSeq" id="WP_184148319.1">
    <property type="nucleotide sequence ID" value="NZ_JACHFM010000002.1"/>
</dbReference>